<name>A0A0J8CN42_BETVV</name>
<evidence type="ECO:0000256" key="2">
    <source>
        <dbReference type="ARBA" id="ARBA00022771"/>
    </source>
</evidence>
<protein>
    <recommendedName>
        <fullName evidence="5">GRF-type domain-containing protein</fullName>
    </recommendedName>
</protein>
<feature type="domain" description="GRF-type" evidence="5">
    <location>
        <begin position="1"/>
        <end position="36"/>
    </location>
</feature>
<evidence type="ECO:0000256" key="1">
    <source>
        <dbReference type="ARBA" id="ARBA00022723"/>
    </source>
</evidence>
<dbReference type="Proteomes" id="UP000035740">
    <property type="component" value="Chromosome 4"/>
</dbReference>
<dbReference type="OrthoDB" id="2822301at2759"/>
<keyword evidence="2 4" id="KW-0863">Zinc-finger</keyword>
<dbReference type="Pfam" id="PF06839">
    <property type="entry name" value="Zn_ribbon_GRF"/>
    <property type="match status" value="1"/>
</dbReference>
<dbReference type="InterPro" id="IPR010666">
    <property type="entry name" value="Znf_GRF"/>
</dbReference>
<dbReference type="EMBL" id="KQ090073">
    <property type="protein sequence ID" value="KMT13449.1"/>
    <property type="molecule type" value="Genomic_DNA"/>
</dbReference>
<evidence type="ECO:0000259" key="5">
    <source>
        <dbReference type="PROSITE" id="PS51999"/>
    </source>
</evidence>
<reference evidence="6 7" key="1">
    <citation type="journal article" date="2014" name="Nature">
        <title>The genome of the recently domesticated crop plant sugar beet (Beta vulgaris).</title>
        <authorList>
            <person name="Dohm J.C."/>
            <person name="Minoche A.E."/>
            <person name="Holtgrawe D."/>
            <person name="Capella-Gutierrez S."/>
            <person name="Zakrzewski F."/>
            <person name="Tafer H."/>
            <person name="Rupp O."/>
            <person name="Sorensen T.R."/>
            <person name="Stracke R."/>
            <person name="Reinhardt R."/>
            <person name="Goesmann A."/>
            <person name="Kraft T."/>
            <person name="Schulz B."/>
            <person name="Stadler P.F."/>
            <person name="Schmidt T."/>
            <person name="Gabaldon T."/>
            <person name="Lehrach H."/>
            <person name="Weisshaar B."/>
            <person name="Himmelbauer H."/>
        </authorList>
    </citation>
    <scope>NUCLEOTIDE SEQUENCE [LARGE SCALE GENOMIC DNA]</scope>
    <source>
        <tissue evidence="6">Taproot</tissue>
    </source>
</reference>
<evidence type="ECO:0000313" key="7">
    <source>
        <dbReference type="Proteomes" id="UP000035740"/>
    </source>
</evidence>
<gene>
    <name evidence="6" type="ORF">BVRB_4g083550</name>
</gene>
<evidence type="ECO:0000313" key="6">
    <source>
        <dbReference type="EMBL" id="KMT13449.1"/>
    </source>
</evidence>
<evidence type="ECO:0000256" key="3">
    <source>
        <dbReference type="ARBA" id="ARBA00022833"/>
    </source>
</evidence>
<dbReference type="AlphaFoldDB" id="A0A0J8CN42"/>
<keyword evidence="3" id="KW-0862">Zinc</keyword>
<dbReference type="Gramene" id="KMT13449">
    <property type="protein sequence ID" value="KMT13449"/>
    <property type="gene ID" value="BVRB_4g083550"/>
</dbReference>
<accession>A0A0J8CN42</accession>
<dbReference type="GO" id="GO:0008270">
    <property type="term" value="F:zinc ion binding"/>
    <property type="evidence" value="ECO:0007669"/>
    <property type="project" value="UniProtKB-KW"/>
</dbReference>
<evidence type="ECO:0000256" key="4">
    <source>
        <dbReference type="PROSITE-ProRule" id="PRU01343"/>
    </source>
</evidence>
<proteinExistence type="predicted"/>
<keyword evidence="7" id="KW-1185">Reference proteome</keyword>
<sequence length="63" mass="7622">MAQIVSKRNWNHGRRFYGCLKWKDDDREFFEWIDKEAYGQRATEVILALVSTIMMPWNLKGRD</sequence>
<dbReference type="PROSITE" id="PS51999">
    <property type="entry name" value="ZF_GRF"/>
    <property type="match status" value="1"/>
</dbReference>
<keyword evidence="1" id="KW-0479">Metal-binding</keyword>
<organism evidence="6 7">
    <name type="scientific">Beta vulgaris subsp. vulgaris</name>
    <name type="common">Beet</name>
    <dbReference type="NCBI Taxonomy" id="3555"/>
    <lineage>
        <taxon>Eukaryota</taxon>
        <taxon>Viridiplantae</taxon>
        <taxon>Streptophyta</taxon>
        <taxon>Embryophyta</taxon>
        <taxon>Tracheophyta</taxon>
        <taxon>Spermatophyta</taxon>
        <taxon>Magnoliopsida</taxon>
        <taxon>eudicotyledons</taxon>
        <taxon>Gunneridae</taxon>
        <taxon>Pentapetalae</taxon>
        <taxon>Caryophyllales</taxon>
        <taxon>Chenopodiaceae</taxon>
        <taxon>Betoideae</taxon>
        <taxon>Beta</taxon>
    </lineage>
</organism>